<dbReference type="Proteomes" id="UP001589810">
    <property type="component" value="Unassembled WGS sequence"/>
</dbReference>
<gene>
    <name evidence="1" type="ORF">ACFFH7_34345</name>
</gene>
<protein>
    <submittedName>
        <fullName evidence="1">Uncharacterized protein</fullName>
    </submittedName>
</protein>
<dbReference type="EMBL" id="JBHLUD010000013">
    <property type="protein sequence ID" value="MFC0546633.1"/>
    <property type="molecule type" value="Genomic_DNA"/>
</dbReference>
<sequence length="126" mass="13784">MSTYQKMTGFVVNPRLGIIGGINVRLEIGNAVWDVARPMIEVADNVVISPEAEAVDGDVVFRLNRWQILQLDPLVQLPIVGHTQAAAVTIANDFRADRTISFASGPEALNAWVADYLAARQPSNQR</sequence>
<organism evidence="1 2">
    <name type="scientific">Kutzneria chonburiensis</name>
    <dbReference type="NCBI Taxonomy" id="1483604"/>
    <lineage>
        <taxon>Bacteria</taxon>
        <taxon>Bacillati</taxon>
        <taxon>Actinomycetota</taxon>
        <taxon>Actinomycetes</taxon>
        <taxon>Pseudonocardiales</taxon>
        <taxon>Pseudonocardiaceae</taxon>
        <taxon>Kutzneria</taxon>
    </lineage>
</organism>
<proteinExistence type="predicted"/>
<evidence type="ECO:0000313" key="1">
    <source>
        <dbReference type="EMBL" id="MFC0546633.1"/>
    </source>
</evidence>
<keyword evidence="2" id="KW-1185">Reference proteome</keyword>
<name>A0ABV6N236_9PSEU</name>
<reference evidence="1 2" key="1">
    <citation type="submission" date="2024-09" db="EMBL/GenBank/DDBJ databases">
        <authorList>
            <person name="Sun Q."/>
            <person name="Mori K."/>
        </authorList>
    </citation>
    <scope>NUCLEOTIDE SEQUENCE [LARGE SCALE GENOMIC DNA]</scope>
    <source>
        <strain evidence="1 2">TBRC 1432</strain>
    </source>
</reference>
<accession>A0ABV6N236</accession>
<dbReference type="RefSeq" id="WP_273936873.1">
    <property type="nucleotide sequence ID" value="NZ_CP097263.1"/>
</dbReference>
<evidence type="ECO:0000313" key="2">
    <source>
        <dbReference type="Proteomes" id="UP001589810"/>
    </source>
</evidence>
<comment type="caution">
    <text evidence="1">The sequence shown here is derived from an EMBL/GenBank/DDBJ whole genome shotgun (WGS) entry which is preliminary data.</text>
</comment>